<comment type="caution">
    <text evidence="2">The sequence shown here is derived from an EMBL/GenBank/DDBJ whole genome shotgun (WGS) entry which is preliminary data.</text>
</comment>
<dbReference type="AlphaFoldDB" id="A0A2D6LQH0"/>
<keyword evidence="1" id="KW-1133">Transmembrane helix</keyword>
<gene>
    <name evidence="2" type="ORF">CL944_02790</name>
</gene>
<dbReference type="EMBL" id="NZBD01000015">
    <property type="protein sequence ID" value="MAG18374.1"/>
    <property type="molecule type" value="Genomic_DNA"/>
</dbReference>
<evidence type="ECO:0000256" key="1">
    <source>
        <dbReference type="SAM" id="Phobius"/>
    </source>
</evidence>
<proteinExistence type="predicted"/>
<accession>A0A2D6LQH0</accession>
<name>A0A2D6LQH0_9ARCH</name>
<keyword evidence="1" id="KW-0812">Transmembrane</keyword>
<dbReference type="Proteomes" id="UP000226712">
    <property type="component" value="Unassembled WGS sequence"/>
</dbReference>
<reference evidence="3" key="1">
    <citation type="submission" date="2017-09" db="EMBL/GenBank/DDBJ databases">
        <title>The Reconstruction of 2,631 Draft Metagenome-Assembled Genomes from the Global Oceans.</title>
        <authorList>
            <person name="Tully B.J."/>
            <person name="Graham E.D."/>
            <person name="Heidelberg J.F."/>
        </authorList>
    </citation>
    <scope>NUCLEOTIDE SEQUENCE [LARGE SCALE GENOMIC DNA]</scope>
</reference>
<sequence>MEKQKTKGQIFSLDFLIAMTLAVLAIGMLLNVYELSAYEIKEARLRNELTAIAINAGNNYLGEYSCTPSNSGNPSFNDQGYELLGCVDTPNFQGALQKRFLMIPETFGCYITLVDETNDADAPLIMGDCSDDAPEDAENVLVIKREFLSGNNINKDDFDNCITSGTNCPYDSTINELTIKVWKE</sequence>
<organism evidence="2 3">
    <name type="scientific">Candidatus Iainarchaeum sp</name>
    <dbReference type="NCBI Taxonomy" id="3101447"/>
    <lineage>
        <taxon>Archaea</taxon>
        <taxon>Candidatus Iainarchaeota</taxon>
        <taxon>Candidatus Iainarchaeia</taxon>
        <taxon>Candidatus Iainarchaeales</taxon>
        <taxon>Candidatus Iainarchaeaceae</taxon>
        <taxon>Candidatus Iainarchaeum</taxon>
    </lineage>
</organism>
<evidence type="ECO:0000313" key="2">
    <source>
        <dbReference type="EMBL" id="MAG18374.1"/>
    </source>
</evidence>
<feature type="transmembrane region" description="Helical" evidence="1">
    <location>
        <begin position="12"/>
        <end position="33"/>
    </location>
</feature>
<keyword evidence="1" id="KW-0472">Membrane</keyword>
<evidence type="ECO:0000313" key="3">
    <source>
        <dbReference type="Proteomes" id="UP000226712"/>
    </source>
</evidence>
<protein>
    <submittedName>
        <fullName evidence="2">Uncharacterized protein</fullName>
    </submittedName>
</protein>